<gene>
    <name evidence="2" type="ORF">SOCEGT47_012790</name>
</gene>
<reference evidence="2 3" key="1">
    <citation type="submission" date="2015-09" db="EMBL/GenBank/DDBJ databases">
        <title>Sorangium comparison.</title>
        <authorList>
            <person name="Zaburannyi N."/>
            <person name="Bunk B."/>
            <person name="Overmann J."/>
            <person name="Mueller R."/>
        </authorList>
    </citation>
    <scope>NUCLEOTIDE SEQUENCE [LARGE SCALE GENOMIC DNA]</scope>
    <source>
        <strain evidence="2 3">So ceGT47</strain>
    </source>
</reference>
<dbReference type="Proteomes" id="UP000295781">
    <property type="component" value="Chromosome"/>
</dbReference>
<feature type="compositionally biased region" description="Pro residues" evidence="1">
    <location>
        <begin position="1"/>
        <end position="12"/>
    </location>
</feature>
<feature type="region of interest" description="Disordered" evidence="1">
    <location>
        <begin position="147"/>
        <end position="170"/>
    </location>
</feature>
<dbReference type="InterPro" id="IPR012296">
    <property type="entry name" value="Nuclease_put_TT1808"/>
</dbReference>
<organism evidence="2 3">
    <name type="scientific">Sorangium cellulosum</name>
    <name type="common">Polyangium cellulosum</name>
    <dbReference type="NCBI Taxonomy" id="56"/>
    <lineage>
        <taxon>Bacteria</taxon>
        <taxon>Pseudomonadati</taxon>
        <taxon>Myxococcota</taxon>
        <taxon>Polyangia</taxon>
        <taxon>Polyangiales</taxon>
        <taxon>Polyangiaceae</taxon>
        <taxon>Sorangium</taxon>
    </lineage>
</organism>
<dbReference type="InterPro" id="IPR011335">
    <property type="entry name" value="Restrct_endonuc-II-like"/>
</dbReference>
<feature type="compositionally biased region" description="Low complexity" evidence="1">
    <location>
        <begin position="154"/>
        <end position="163"/>
    </location>
</feature>
<dbReference type="Gene3D" id="3.90.1570.10">
    <property type="entry name" value="tt1808, chain A"/>
    <property type="match status" value="1"/>
</dbReference>
<accession>A0A4P2PVI6</accession>
<proteinExistence type="predicted"/>
<name>A0A4P2PVI6_SORCE</name>
<dbReference type="SUPFAM" id="SSF52980">
    <property type="entry name" value="Restriction endonuclease-like"/>
    <property type="match status" value="1"/>
</dbReference>
<evidence type="ECO:0000313" key="2">
    <source>
        <dbReference type="EMBL" id="AUX20805.1"/>
    </source>
</evidence>
<evidence type="ECO:0000313" key="3">
    <source>
        <dbReference type="Proteomes" id="UP000295781"/>
    </source>
</evidence>
<evidence type="ECO:0000256" key="1">
    <source>
        <dbReference type="SAM" id="MobiDB-lite"/>
    </source>
</evidence>
<sequence length="282" mass="30646">MKHPMSAPPRSPIPTTADQIRPGDPYELSEGRVVECLPTGRRGGRGNLVGGEVLDTDPAVEAAGVDVGVSPRPEMLRAPDISVGDIPDEPGWATAAPPLAVEYADMGQDEAELQRKIDELLAAGTRFLWVVRLHGARRVEVYEAPPAPRRRAPARAAGLASPARRPPRPSRVAYPGEELVAPGVLQNPVPVEALYDRKAAHEATLRNLLQRKGYAGLDAVKEEGLIEGRRQERVAALRAWVRDVCELLGIALSPERAAALDAMEEAELGALRDHLKRDRRWP</sequence>
<feature type="region of interest" description="Disordered" evidence="1">
    <location>
        <begin position="1"/>
        <end position="28"/>
    </location>
</feature>
<dbReference type="EMBL" id="CP012670">
    <property type="protein sequence ID" value="AUX20805.1"/>
    <property type="molecule type" value="Genomic_DNA"/>
</dbReference>
<protein>
    <submittedName>
        <fullName evidence="2">Uncharacterized protein</fullName>
    </submittedName>
</protein>
<dbReference type="AlphaFoldDB" id="A0A4P2PVI6"/>